<dbReference type="KEGG" id="cvn:111136769"/>
<dbReference type="GO" id="GO:0061630">
    <property type="term" value="F:ubiquitin protein ligase activity"/>
    <property type="evidence" value="ECO:0007669"/>
    <property type="project" value="TreeGrafter"/>
</dbReference>
<dbReference type="PANTHER" id="PTHR24104:SF57">
    <property type="entry name" value="BEE-MILK PROTEIN"/>
    <property type="match status" value="1"/>
</dbReference>
<dbReference type="CDD" id="cd05819">
    <property type="entry name" value="NHL"/>
    <property type="match status" value="1"/>
</dbReference>
<feature type="region of interest" description="Disordered" evidence="3">
    <location>
        <begin position="138"/>
        <end position="179"/>
    </location>
</feature>
<keyword evidence="1" id="KW-0677">Repeat</keyword>
<gene>
    <name evidence="5" type="primary">LOC111136769</name>
</gene>
<dbReference type="GeneID" id="111136769"/>
<dbReference type="InterPro" id="IPR001258">
    <property type="entry name" value="NHL_repeat"/>
</dbReference>
<dbReference type="SUPFAM" id="SSF101898">
    <property type="entry name" value="NHL repeat"/>
    <property type="match status" value="1"/>
</dbReference>
<evidence type="ECO:0000313" key="4">
    <source>
        <dbReference type="Proteomes" id="UP000694844"/>
    </source>
</evidence>
<dbReference type="Proteomes" id="UP000694844">
    <property type="component" value="Chromosome 5"/>
</dbReference>
<protein>
    <submittedName>
        <fullName evidence="5">Tripartite motif-containing protein 3-like isoform X1</fullName>
    </submittedName>
</protein>
<proteinExistence type="predicted"/>
<sequence length="516" mass="56132">MHFSKRKSRIRSISETNPVFTVESEADLCPVGRISPVFVPDTPLGSSYSGPGNVSVNLGDVDLCDTDSGYGSCLPSRKASAVLCAPVLIGSPTLTAVPNITLTPPESRSRSRTTAAISDDVIRTEDLSFDRLSAQRSKRIRSLSEDDRNSEKGKQKASSEPEVLTGVSDPVTIGQPPRCSSDRCYSPALCGSFKRGPSLGFRQENYRERRERSFSVCSDNTVTNGINVILHNLIGKKGSGKGQFRNATSVSHVSSGSIIVTDIINCRVTLFHGSGRVISELQTGQGSEPWATAVLPNGKFVVSLQKPGCLAIFSPNGESCKQIASHLLVKPSGVATDRKGRIVVSDVNLDAVYIVDEEGMVVQKLGQEPDVPITFEEPRHVNVTSRDKILVCDSGKHCVYVFDSDGKFMHSFGSYGQETGQFRFPYGITSDIEENIYVADYYNNRVSMFTISGEFVGHILTPCMKLKRPQGLDMRDGMTDSVLYVSHGEMKAHEVVAFKVITGSKNGLRTDVEVKI</sequence>
<dbReference type="GO" id="GO:0000209">
    <property type="term" value="P:protein polyubiquitination"/>
    <property type="evidence" value="ECO:0007669"/>
    <property type="project" value="TreeGrafter"/>
</dbReference>
<feature type="repeat" description="NHL" evidence="2">
    <location>
        <begin position="231"/>
        <end position="274"/>
    </location>
</feature>
<feature type="compositionally biased region" description="Basic and acidic residues" evidence="3">
    <location>
        <begin position="142"/>
        <end position="159"/>
    </location>
</feature>
<dbReference type="Pfam" id="PF17170">
    <property type="entry name" value="DUF5128"/>
    <property type="match status" value="1"/>
</dbReference>
<evidence type="ECO:0000256" key="2">
    <source>
        <dbReference type="PROSITE-ProRule" id="PRU00504"/>
    </source>
</evidence>
<evidence type="ECO:0000256" key="3">
    <source>
        <dbReference type="SAM" id="MobiDB-lite"/>
    </source>
</evidence>
<dbReference type="PANTHER" id="PTHR24104">
    <property type="entry name" value="E3 UBIQUITIN-PROTEIN LIGASE NHLRC1-RELATED"/>
    <property type="match status" value="1"/>
</dbReference>
<dbReference type="GO" id="GO:0043161">
    <property type="term" value="P:proteasome-mediated ubiquitin-dependent protein catabolic process"/>
    <property type="evidence" value="ECO:0007669"/>
    <property type="project" value="TreeGrafter"/>
</dbReference>
<feature type="repeat" description="NHL" evidence="2">
    <location>
        <begin position="362"/>
        <end position="405"/>
    </location>
</feature>
<dbReference type="AlphaFoldDB" id="A0A8B8EUD7"/>
<keyword evidence="4" id="KW-1185">Reference proteome</keyword>
<accession>A0A8B8EUD7</accession>
<dbReference type="Gene3D" id="2.120.10.30">
    <property type="entry name" value="TolB, C-terminal domain"/>
    <property type="match status" value="2"/>
</dbReference>
<organism evidence="4 5">
    <name type="scientific">Crassostrea virginica</name>
    <name type="common">Eastern oyster</name>
    <dbReference type="NCBI Taxonomy" id="6565"/>
    <lineage>
        <taxon>Eukaryota</taxon>
        <taxon>Metazoa</taxon>
        <taxon>Spiralia</taxon>
        <taxon>Lophotrochozoa</taxon>
        <taxon>Mollusca</taxon>
        <taxon>Bivalvia</taxon>
        <taxon>Autobranchia</taxon>
        <taxon>Pteriomorphia</taxon>
        <taxon>Ostreida</taxon>
        <taxon>Ostreoidea</taxon>
        <taxon>Ostreidae</taxon>
        <taxon>Crassostrea</taxon>
    </lineage>
</organism>
<evidence type="ECO:0000313" key="5">
    <source>
        <dbReference type="RefSeq" id="XP_022343576.1"/>
    </source>
</evidence>
<evidence type="ECO:0000256" key="1">
    <source>
        <dbReference type="ARBA" id="ARBA00022737"/>
    </source>
</evidence>
<dbReference type="RefSeq" id="XP_022343576.1">
    <property type="nucleotide sequence ID" value="XM_022487868.1"/>
</dbReference>
<feature type="repeat" description="NHL" evidence="2">
    <location>
        <begin position="409"/>
        <end position="452"/>
    </location>
</feature>
<dbReference type="PROSITE" id="PS51125">
    <property type="entry name" value="NHL"/>
    <property type="match status" value="3"/>
</dbReference>
<dbReference type="InterPro" id="IPR050952">
    <property type="entry name" value="TRIM-NHL_E3_ligases"/>
</dbReference>
<reference evidence="5" key="1">
    <citation type="submission" date="2025-08" db="UniProtKB">
        <authorList>
            <consortium name="RefSeq"/>
        </authorList>
    </citation>
    <scope>IDENTIFICATION</scope>
    <source>
        <tissue evidence="5">Whole sample</tissue>
    </source>
</reference>
<dbReference type="InterPro" id="IPR011042">
    <property type="entry name" value="6-blade_b-propeller_TolB-like"/>
</dbReference>
<name>A0A8B8EUD7_CRAVI</name>
<dbReference type="OrthoDB" id="10039644at2759"/>